<organism evidence="1 2">
    <name type="scientific">Lacrimispora amygdalina</name>
    <dbReference type="NCBI Taxonomy" id="253257"/>
    <lineage>
        <taxon>Bacteria</taxon>
        <taxon>Bacillati</taxon>
        <taxon>Bacillota</taxon>
        <taxon>Clostridia</taxon>
        <taxon>Lachnospirales</taxon>
        <taxon>Lachnospiraceae</taxon>
        <taxon>Lacrimispora</taxon>
    </lineage>
</organism>
<gene>
    <name evidence="1" type="ORF">DS742_14005</name>
</gene>
<dbReference type="AlphaFoldDB" id="A0A3E2NB38"/>
<reference evidence="1 2" key="1">
    <citation type="submission" date="2018-07" db="EMBL/GenBank/DDBJ databases">
        <title>New species, Clostridium PI-S10-A1B.</title>
        <authorList>
            <person name="Krishna G."/>
            <person name="Summeta K."/>
            <person name="Shikha S."/>
            <person name="Prabhu P.B."/>
            <person name="Suresh K."/>
        </authorList>
    </citation>
    <scope>NUCLEOTIDE SEQUENCE [LARGE SCALE GENOMIC DNA]</scope>
    <source>
        <strain evidence="1 2">PI-S10-A1B</strain>
    </source>
</reference>
<dbReference type="EMBL" id="QOHO01000043">
    <property type="protein sequence ID" value="RFZ78228.1"/>
    <property type="molecule type" value="Genomic_DNA"/>
</dbReference>
<sequence>MAYHNLISERKRRICELDAKSIAYYRRNPCIACEDLLGIKLIDSQKYILQASWNKPHVLWCCSRNFGKSFLGAIFMVLKAILYENQAIYIVSSVGDQSKETFSKIEEIVLRIGKTAASIDSLKDIVEKETKKSSNNKTGFGHAQSGFHVEFYNGSEIFTLNGNPDNNRSRRATLVFFDEAAFSSDELIAVCEAFATQNTEFKTSVAKGFNPDTLKRKCPTQLVYASSQDDMSKIFYQHYKNFAKRMIAGDRDYIVVDMICDTAIKTFMDGKPYTALLTQDKVDAAMKANREKALREYYNQPTRDGGVNQIVKWGTIRRNECFYLPQLSYKPDTSICLALDPARTLDNSILGAMNIVNDPNYGYIGEIVNCVNLFDKASKRGYKLDSNRQLAEIRKYLASYNGQYNDYQNIDSLLIDQGSGGAGVSAYADGLLNDWVGEDGRHHRGLIDASHDIYTGYKELYPNAIDKLRLISPRKYRTQMVDEFIELIDLGVIKFPYEFKQEFISMAKKQEDSDEEIIEKYELSDKEISALANIDLMKLETTSIYKYENSEKTTKTYALAKDKESSMHDDRFYVLIMLAHRLYELRRGQIITNEKPISSFNAQSYAQSLSKLNKKPKIY</sequence>
<dbReference type="Proteomes" id="UP000260680">
    <property type="component" value="Unassembled WGS sequence"/>
</dbReference>
<dbReference type="RefSeq" id="WP_117417602.1">
    <property type="nucleotide sequence ID" value="NZ_QOHO01000043.1"/>
</dbReference>
<protein>
    <recommendedName>
        <fullName evidence="3">Terminase</fullName>
    </recommendedName>
</protein>
<dbReference type="OrthoDB" id="2665719at2"/>
<comment type="caution">
    <text evidence="1">The sequence shown here is derived from an EMBL/GenBank/DDBJ whole genome shotgun (WGS) entry which is preliminary data.</text>
</comment>
<dbReference type="Gene3D" id="3.40.50.300">
    <property type="entry name" value="P-loop containing nucleotide triphosphate hydrolases"/>
    <property type="match status" value="1"/>
</dbReference>
<evidence type="ECO:0000313" key="2">
    <source>
        <dbReference type="Proteomes" id="UP000260680"/>
    </source>
</evidence>
<proteinExistence type="predicted"/>
<name>A0A3E2NB38_9FIRM</name>
<evidence type="ECO:0008006" key="3">
    <source>
        <dbReference type="Google" id="ProtNLM"/>
    </source>
</evidence>
<accession>A0A3E2NB38</accession>
<evidence type="ECO:0000313" key="1">
    <source>
        <dbReference type="EMBL" id="RFZ78228.1"/>
    </source>
</evidence>
<dbReference type="InterPro" id="IPR027417">
    <property type="entry name" value="P-loop_NTPase"/>
</dbReference>